<keyword evidence="3" id="KW-1185">Reference proteome</keyword>
<reference evidence="2 3" key="1">
    <citation type="submission" date="2018-02" db="EMBL/GenBank/DDBJ databases">
        <title>Genomic Encyclopedia of Archaeal and Bacterial Type Strains, Phase II (KMG-II): from individual species to whole genera.</title>
        <authorList>
            <person name="Goeker M."/>
        </authorList>
    </citation>
    <scope>NUCLEOTIDE SEQUENCE [LARGE SCALE GENOMIC DNA]</scope>
    <source>
        <strain evidence="2 3">YU 961-1</strain>
    </source>
</reference>
<sequence length="67" mass="6985">MKAVRGRWLPAIVTGSEGAAVPGAGRNSRARWSGPSWPKSANPGPARVTRAIRAEISRFAITSTGIA</sequence>
<evidence type="ECO:0000313" key="3">
    <source>
        <dbReference type="Proteomes" id="UP000239203"/>
    </source>
</evidence>
<comment type="caution">
    <text evidence="2">The sequence shown here is derived from an EMBL/GenBank/DDBJ whole genome shotgun (WGS) entry which is preliminary data.</text>
</comment>
<gene>
    <name evidence="2" type="ORF">CLV40_101544</name>
</gene>
<dbReference type="AlphaFoldDB" id="A0A2S6H1M1"/>
<name>A0A2S6H1M1_9PSEU</name>
<evidence type="ECO:0000256" key="1">
    <source>
        <dbReference type="SAM" id="MobiDB-lite"/>
    </source>
</evidence>
<organism evidence="2 3">
    <name type="scientific">Actinokineospora auranticolor</name>
    <dbReference type="NCBI Taxonomy" id="155976"/>
    <lineage>
        <taxon>Bacteria</taxon>
        <taxon>Bacillati</taxon>
        <taxon>Actinomycetota</taxon>
        <taxon>Actinomycetes</taxon>
        <taxon>Pseudonocardiales</taxon>
        <taxon>Pseudonocardiaceae</taxon>
        <taxon>Actinokineospora</taxon>
    </lineage>
</organism>
<feature type="region of interest" description="Disordered" evidence="1">
    <location>
        <begin position="19"/>
        <end position="46"/>
    </location>
</feature>
<evidence type="ECO:0000313" key="2">
    <source>
        <dbReference type="EMBL" id="PPK71354.1"/>
    </source>
</evidence>
<protein>
    <submittedName>
        <fullName evidence="2">Uncharacterized protein</fullName>
    </submittedName>
</protein>
<proteinExistence type="predicted"/>
<dbReference type="Proteomes" id="UP000239203">
    <property type="component" value="Unassembled WGS sequence"/>
</dbReference>
<accession>A0A2S6H1M1</accession>
<dbReference type="EMBL" id="PTIX01000001">
    <property type="protein sequence ID" value="PPK71354.1"/>
    <property type="molecule type" value="Genomic_DNA"/>
</dbReference>